<dbReference type="NCBIfam" id="TIGR00475">
    <property type="entry name" value="selB"/>
    <property type="match status" value="1"/>
</dbReference>
<dbReference type="InterPro" id="IPR015191">
    <property type="entry name" value="SelB_WHD4"/>
</dbReference>
<dbReference type="InterPro" id="IPR005225">
    <property type="entry name" value="Small_GTP-bd"/>
</dbReference>
<dbReference type="InterPro" id="IPR009001">
    <property type="entry name" value="Transl_elong_EF1A/Init_IF2_C"/>
</dbReference>
<evidence type="ECO:0000259" key="9">
    <source>
        <dbReference type="PROSITE" id="PS51722"/>
    </source>
</evidence>
<dbReference type="SUPFAM" id="SSF50465">
    <property type="entry name" value="EF-Tu/eEF-1alpha/eIF2-gamma C-terminal domain"/>
    <property type="match status" value="1"/>
</dbReference>
<dbReference type="InterPro" id="IPR000795">
    <property type="entry name" value="T_Tr_GTP-bd_dom"/>
</dbReference>
<comment type="caution">
    <text evidence="10">The sequence shown here is derived from an EMBL/GenBank/DDBJ whole genome shotgun (WGS) entry which is preliminary data.</text>
</comment>
<dbReference type="Pfam" id="PF03144">
    <property type="entry name" value="GTP_EFTU_D2"/>
    <property type="match status" value="1"/>
</dbReference>
<sequence length="649" mass="72154">MTPNSSSQNHIVIGTAGHIDHGKSLLTKALTGTDPDRLKEEKERGMTTDLGFAFFGSNATIIDVPGHEKFVRHMLAGASTIDLVLLVVAADDGIMPQTLEHFEITKLLGIKKGIVVITKKDLVDNEWLELIKGDIEKMVKNSFLEGAPIIPVSSVTGEGIPELKRQLTELLKTIEPKPDRGIFRMPIDRCFTMKGFGTVVAGTVISGSVKTGDSVELLPQKRIARIRGIQIHNQNVTMAGLGARAALNLIGMEKEEIVRGNVLASVGYYEPTSFINATLYLLAQSSAATGLKNMTRVRLHLGTAEIMARVLLLDKKELLPGEEGLVQLRLETPTVCDWNDRFVIRTYSPAHTIGGGVVLQRNPIKAKRFDSELLRRLSILRSGDPSSIMEQHLLQSGFVAKTIETLAKETTLTLTDAQVVIEKLIQIGKVRLFNYEGKNLFIATDSYAQLNAMILDKLKEFHKNNPLQLNCRKAELLQSLLGGQVQPTSIALFNEVVAQLEKAGKVICKEDKIRLATHNIKFSPQDQALCEQIEQIYLNSNFATPKIDELKNFLPHQPIPKIEQLTRALIDIEKLVEIGEGIILHTSNLKSAEAKLRQFFTSNDKLTASEFRQLLATTRKYVIPLLNYFDKKGITLRRGEVRILKDRKE</sequence>
<dbReference type="GO" id="GO:0003723">
    <property type="term" value="F:RNA binding"/>
    <property type="evidence" value="ECO:0007669"/>
    <property type="project" value="InterPro"/>
</dbReference>
<dbReference type="SUPFAM" id="SSF50447">
    <property type="entry name" value="Translation proteins"/>
    <property type="match status" value="1"/>
</dbReference>
<comment type="subcellular location">
    <subcellularLocation>
        <location evidence="1">Cytoplasm</location>
    </subcellularLocation>
</comment>
<dbReference type="PANTHER" id="PTHR43721">
    <property type="entry name" value="ELONGATION FACTOR TU-RELATED"/>
    <property type="match status" value="1"/>
</dbReference>
<dbReference type="GO" id="GO:0003924">
    <property type="term" value="F:GTPase activity"/>
    <property type="evidence" value="ECO:0007669"/>
    <property type="project" value="InterPro"/>
</dbReference>
<dbReference type="SUPFAM" id="SSF52540">
    <property type="entry name" value="P-loop containing nucleoside triphosphate hydrolases"/>
    <property type="match status" value="1"/>
</dbReference>
<dbReference type="InterPro" id="IPR009000">
    <property type="entry name" value="Transl_B-barrel_sf"/>
</dbReference>
<dbReference type="SUPFAM" id="SSF46785">
    <property type="entry name" value="Winged helix' DNA-binding domain"/>
    <property type="match status" value="1"/>
</dbReference>
<name>A0A7C6EAX0_UNCW3</name>
<evidence type="ECO:0000256" key="2">
    <source>
        <dbReference type="ARBA" id="ARBA00015953"/>
    </source>
</evidence>
<dbReference type="AlphaFoldDB" id="A0A7C6EAX0"/>
<dbReference type="InterPro" id="IPR004161">
    <property type="entry name" value="EFTu-like_2"/>
</dbReference>
<keyword evidence="4" id="KW-0547">Nucleotide-binding</keyword>
<keyword evidence="10" id="KW-0251">Elongation factor</keyword>
<dbReference type="Gene3D" id="2.40.30.10">
    <property type="entry name" value="Translation factors"/>
    <property type="match status" value="2"/>
</dbReference>
<evidence type="ECO:0000256" key="4">
    <source>
        <dbReference type="ARBA" id="ARBA00022741"/>
    </source>
</evidence>
<reference evidence="10" key="1">
    <citation type="journal article" date="2020" name="mSystems">
        <title>Genome- and Community-Level Interaction Insights into Carbon Utilization and Element Cycling Functions of Hydrothermarchaeota in Hydrothermal Sediment.</title>
        <authorList>
            <person name="Zhou Z."/>
            <person name="Liu Y."/>
            <person name="Xu W."/>
            <person name="Pan J."/>
            <person name="Luo Z.H."/>
            <person name="Li M."/>
        </authorList>
    </citation>
    <scope>NUCLEOTIDE SEQUENCE [LARGE SCALE GENOMIC DNA]</scope>
    <source>
        <strain evidence="10">SpSt-876</strain>
    </source>
</reference>
<dbReference type="Gene3D" id="1.10.10.10">
    <property type="entry name" value="Winged helix-like DNA-binding domain superfamily/Winged helix DNA-binding domain"/>
    <property type="match status" value="1"/>
</dbReference>
<dbReference type="InterPro" id="IPR004535">
    <property type="entry name" value="Transl_elong_SelB"/>
</dbReference>
<dbReference type="InterPro" id="IPR027417">
    <property type="entry name" value="P-loop_NTPase"/>
</dbReference>
<dbReference type="GO" id="GO:0003746">
    <property type="term" value="F:translation elongation factor activity"/>
    <property type="evidence" value="ECO:0007669"/>
    <property type="project" value="UniProtKB-KW"/>
</dbReference>
<dbReference type="InterPro" id="IPR036390">
    <property type="entry name" value="WH_DNA-bd_sf"/>
</dbReference>
<evidence type="ECO:0000256" key="3">
    <source>
        <dbReference type="ARBA" id="ARBA00022490"/>
    </source>
</evidence>
<dbReference type="Gene3D" id="1.10.10.2770">
    <property type="match status" value="1"/>
</dbReference>
<dbReference type="NCBIfam" id="TIGR00231">
    <property type="entry name" value="small_GTP"/>
    <property type="match status" value="1"/>
</dbReference>
<accession>A0A7C6EAX0</accession>
<evidence type="ECO:0000256" key="7">
    <source>
        <dbReference type="ARBA" id="ARBA00025526"/>
    </source>
</evidence>
<dbReference type="GO" id="GO:0005737">
    <property type="term" value="C:cytoplasm"/>
    <property type="evidence" value="ECO:0007669"/>
    <property type="project" value="UniProtKB-SubCell"/>
</dbReference>
<keyword evidence="5" id="KW-0648">Protein biosynthesis</keyword>
<dbReference type="Gene3D" id="3.40.50.300">
    <property type="entry name" value="P-loop containing nucleotide triphosphate hydrolases"/>
    <property type="match status" value="1"/>
</dbReference>
<organism evidence="10">
    <name type="scientific">candidate division WOR-3 bacterium</name>
    <dbReference type="NCBI Taxonomy" id="2052148"/>
    <lineage>
        <taxon>Bacteria</taxon>
        <taxon>Bacteria division WOR-3</taxon>
    </lineage>
</organism>
<evidence type="ECO:0000256" key="1">
    <source>
        <dbReference type="ARBA" id="ARBA00004496"/>
    </source>
</evidence>
<dbReference type="PANTHER" id="PTHR43721:SF11">
    <property type="entry name" value="SELENOCYSTEINE-SPECIFIC ELONGATION FACTOR"/>
    <property type="match status" value="1"/>
</dbReference>
<dbReference type="InterPro" id="IPR036388">
    <property type="entry name" value="WH-like_DNA-bd_sf"/>
</dbReference>
<dbReference type="EMBL" id="DTLI01000059">
    <property type="protein sequence ID" value="HHS51716.1"/>
    <property type="molecule type" value="Genomic_DNA"/>
</dbReference>
<dbReference type="GO" id="GO:0005525">
    <property type="term" value="F:GTP binding"/>
    <property type="evidence" value="ECO:0007669"/>
    <property type="project" value="UniProtKB-KW"/>
</dbReference>
<keyword evidence="3" id="KW-0963">Cytoplasm</keyword>
<evidence type="ECO:0000256" key="8">
    <source>
        <dbReference type="ARBA" id="ARBA00031615"/>
    </source>
</evidence>
<dbReference type="Pfam" id="PF09107">
    <property type="entry name" value="WHD_3rd_SelB"/>
    <property type="match status" value="1"/>
</dbReference>
<gene>
    <name evidence="10" type="primary">selB</name>
    <name evidence="10" type="ORF">ENW73_02455</name>
</gene>
<dbReference type="InterPro" id="IPR050055">
    <property type="entry name" value="EF-Tu_GTPase"/>
</dbReference>
<feature type="domain" description="Tr-type G" evidence="9">
    <location>
        <begin position="8"/>
        <end position="177"/>
    </location>
</feature>
<dbReference type="Pfam" id="PF00009">
    <property type="entry name" value="GTP_EFTU"/>
    <property type="match status" value="1"/>
</dbReference>
<dbReference type="CDD" id="cd03696">
    <property type="entry name" value="SelB_II"/>
    <property type="match status" value="1"/>
</dbReference>
<dbReference type="InterPro" id="IPR057335">
    <property type="entry name" value="Beta-barrel_SelB"/>
</dbReference>
<dbReference type="Pfam" id="PF25461">
    <property type="entry name" value="Beta-barrel_SelB"/>
    <property type="match status" value="1"/>
</dbReference>
<evidence type="ECO:0000313" key="10">
    <source>
        <dbReference type="EMBL" id="HHS51716.1"/>
    </source>
</evidence>
<protein>
    <recommendedName>
        <fullName evidence="2">Selenocysteine-specific elongation factor</fullName>
    </recommendedName>
    <alternativeName>
        <fullName evidence="8">SelB translation factor</fullName>
    </alternativeName>
</protein>
<dbReference type="PROSITE" id="PS51722">
    <property type="entry name" value="G_TR_2"/>
    <property type="match status" value="1"/>
</dbReference>
<dbReference type="CDD" id="cd04171">
    <property type="entry name" value="SelB"/>
    <property type="match status" value="1"/>
</dbReference>
<comment type="function">
    <text evidence="7">Translation factor necessary for the incorporation of selenocysteine into proteins. It probably replaces EF-Tu for the insertion of selenocysteine directed by the UGA codon. SelB binds GTP and GDP.</text>
</comment>
<dbReference type="CDD" id="cd15491">
    <property type="entry name" value="selB_III"/>
    <property type="match status" value="1"/>
</dbReference>
<proteinExistence type="predicted"/>
<evidence type="ECO:0000256" key="6">
    <source>
        <dbReference type="ARBA" id="ARBA00023134"/>
    </source>
</evidence>
<dbReference type="GO" id="GO:0001514">
    <property type="term" value="P:selenocysteine incorporation"/>
    <property type="evidence" value="ECO:0007669"/>
    <property type="project" value="InterPro"/>
</dbReference>
<evidence type="ECO:0000256" key="5">
    <source>
        <dbReference type="ARBA" id="ARBA00022917"/>
    </source>
</evidence>
<keyword evidence="6" id="KW-0342">GTP-binding</keyword>